<feature type="domain" description="Peptidase M24" evidence="3">
    <location>
        <begin position="20"/>
        <end position="227"/>
    </location>
</feature>
<dbReference type="FunFam" id="1.10.10.10:FF:000029">
    <property type="entry name" value="Proliferation-associated 2G4, a"/>
    <property type="match status" value="1"/>
</dbReference>
<dbReference type="NCBIfam" id="TIGR00495">
    <property type="entry name" value="crvDNA_42K"/>
    <property type="match status" value="1"/>
</dbReference>
<evidence type="ECO:0000313" key="4">
    <source>
        <dbReference type="EMBL" id="MDE48849.1"/>
    </source>
</evidence>
<dbReference type="InterPro" id="IPR036388">
    <property type="entry name" value="WH-like_DNA-bd_sf"/>
</dbReference>
<dbReference type="SUPFAM" id="SSF46785">
    <property type="entry name" value="Winged helix' DNA-binding domain"/>
    <property type="match status" value="1"/>
</dbReference>
<sequence>MSEKGDDVENTIANDLVVTKYKVASEIVNKALAAVVEKAAQDVSVMELCELGDSIIIGETSSVFKKEKDMRRGVAFPTSISVNNCICHYSPAKSDPDVKLKNGDLIKIDMGGHIDGFIAVVAHSLIVGATKENPATGPAADVLNAAYQAACVALRLVVPGGENDAVTEAVQKVAESYKCKPVSGMLSHELKQFRIDGDKTIIQNPTEAQKKNHEKCEFEVNEVYAVDVIVSTGEGKGREVDNKATIYKKTDEIYQLKMKASRAVLSDVDKKFGVMPFTLRYFDDEVKAKMGLKECLNHKLIEPFPVLHEKDGEFVAQFKFTVLLMPTRSHKITGLPVDLSMYKTEHKIEDESIVKLLQGSNPTASKKKKKKTAKKAVDGAVTAPADAPAPTEAAAPAAATTKSPKPATTATKPTTKAS</sequence>
<dbReference type="InterPro" id="IPR036005">
    <property type="entry name" value="Creatinase/aminopeptidase-like"/>
</dbReference>
<dbReference type="SUPFAM" id="SSF55920">
    <property type="entry name" value="Creatinase/aminopeptidase"/>
    <property type="match status" value="1"/>
</dbReference>
<dbReference type="FunFam" id="3.90.230.10:FF:000013">
    <property type="entry name" value="DNA-binding protein, 42 kDa"/>
    <property type="match status" value="1"/>
</dbReference>
<dbReference type="InterPro" id="IPR047113">
    <property type="entry name" value="PA2G4/ARX1"/>
</dbReference>
<dbReference type="AlphaFoldDB" id="A0A6G1SEP7"/>
<gene>
    <name evidence="4" type="primary">Pa2g4_0</name>
    <name evidence="4" type="ORF">g.20576</name>
</gene>
<evidence type="ECO:0000259" key="3">
    <source>
        <dbReference type="Pfam" id="PF00557"/>
    </source>
</evidence>
<dbReference type="InterPro" id="IPR004545">
    <property type="entry name" value="PA2G4"/>
</dbReference>
<feature type="region of interest" description="Disordered" evidence="2">
    <location>
        <begin position="362"/>
        <end position="418"/>
    </location>
</feature>
<dbReference type="PANTHER" id="PTHR10804">
    <property type="entry name" value="PROTEASE FAMILY M24 METHIONYL AMINOPEPTIDASE, AMINOPEPTIDASE P"/>
    <property type="match status" value="1"/>
</dbReference>
<evidence type="ECO:0000256" key="1">
    <source>
        <dbReference type="ARBA" id="ARBA00007319"/>
    </source>
</evidence>
<dbReference type="EMBL" id="GGYP01004078">
    <property type="protein sequence ID" value="MDE48849.1"/>
    <property type="molecule type" value="Transcribed_RNA"/>
</dbReference>
<protein>
    <submittedName>
        <fullName evidence="4">Proliferation-associated protein 2G4</fullName>
    </submittedName>
</protein>
<feature type="compositionally biased region" description="Low complexity" evidence="2">
    <location>
        <begin position="380"/>
        <end position="418"/>
    </location>
</feature>
<name>A0A6G1SEP7_9ACAR</name>
<dbReference type="Gene3D" id="1.10.10.10">
    <property type="entry name" value="Winged helix-like DNA-binding domain superfamily/Winged helix DNA-binding domain"/>
    <property type="match status" value="1"/>
</dbReference>
<accession>A0A6G1SEP7</accession>
<comment type="similarity">
    <text evidence="1">Belongs to the peptidase M24 family.</text>
</comment>
<organism evidence="4">
    <name type="scientific">Aceria tosichella</name>
    <name type="common">wheat curl mite</name>
    <dbReference type="NCBI Taxonomy" id="561515"/>
    <lineage>
        <taxon>Eukaryota</taxon>
        <taxon>Metazoa</taxon>
        <taxon>Ecdysozoa</taxon>
        <taxon>Arthropoda</taxon>
        <taxon>Chelicerata</taxon>
        <taxon>Arachnida</taxon>
        <taxon>Acari</taxon>
        <taxon>Acariformes</taxon>
        <taxon>Trombidiformes</taxon>
        <taxon>Prostigmata</taxon>
        <taxon>Eupodina</taxon>
        <taxon>Eriophyoidea</taxon>
        <taxon>Eriophyidae</taxon>
        <taxon>Eriophyinae</taxon>
        <taxon>Aceriini</taxon>
        <taxon>Aceria</taxon>
    </lineage>
</organism>
<evidence type="ECO:0000256" key="2">
    <source>
        <dbReference type="SAM" id="MobiDB-lite"/>
    </source>
</evidence>
<proteinExistence type="inferred from homology"/>
<dbReference type="PANTHER" id="PTHR10804:SF11">
    <property type="entry name" value="PROLIFERATION-ASSOCIATED PROTEIN 2G4"/>
    <property type="match status" value="1"/>
</dbReference>
<dbReference type="CDD" id="cd01089">
    <property type="entry name" value="PA2G4-like"/>
    <property type="match status" value="1"/>
</dbReference>
<dbReference type="InterPro" id="IPR000994">
    <property type="entry name" value="Pept_M24"/>
</dbReference>
<dbReference type="Pfam" id="PF00557">
    <property type="entry name" value="Peptidase_M24"/>
    <property type="match status" value="1"/>
</dbReference>
<feature type="compositionally biased region" description="Basic residues" evidence="2">
    <location>
        <begin position="365"/>
        <end position="374"/>
    </location>
</feature>
<reference evidence="4" key="1">
    <citation type="submission" date="2018-10" db="EMBL/GenBank/DDBJ databases">
        <title>Transcriptome assembly of Aceria tosichella (Wheat curl mite) Type 2.</title>
        <authorList>
            <person name="Scully E.D."/>
            <person name="Geib S.M."/>
            <person name="Palmer N.A."/>
            <person name="Gupta A.K."/>
            <person name="Sarath G."/>
            <person name="Tatineni S."/>
        </authorList>
    </citation>
    <scope>NUCLEOTIDE SEQUENCE</scope>
    <source>
        <strain evidence="4">LincolnNE</strain>
    </source>
</reference>
<dbReference type="InterPro" id="IPR036390">
    <property type="entry name" value="WH_DNA-bd_sf"/>
</dbReference>
<dbReference type="Gene3D" id="3.90.230.10">
    <property type="entry name" value="Creatinase/methionine aminopeptidase superfamily"/>
    <property type="match status" value="1"/>
</dbReference>